<proteinExistence type="predicted"/>
<accession>A0A8J3C877</accession>
<keyword evidence="2" id="KW-1185">Reference proteome</keyword>
<protein>
    <submittedName>
        <fullName evidence="1">Uncharacterized protein</fullName>
    </submittedName>
</protein>
<evidence type="ECO:0000313" key="1">
    <source>
        <dbReference type="EMBL" id="GGM54395.1"/>
    </source>
</evidence>
<organism evidence="1 2">
    <name type="scientific">Longimycelium tulufanense</name>
    <dbReference type="NCBI Taxonomy" id="907463"/>
    <lineage>
        <taxon>Bacteria</taxon>
        <taxon>Bacillati</taxon>
        <taxon>Actinomycetota</taxon>
        <taxon>Actinomycetes</taxon>
        <taxon>Pseudonocardiales</taxon>
        <taxon>Pseudonocardiaceae</taxon>
        <taxon>Longimycelium</taxon>
    </lineage>
</organism>
<name>A0A8J3C877_9PSEU</name>
<evidence type="ECO:0000313" key="2">
    <source>
        <dbReference type="Proteomes" id="UP000637578"/>
    </source>
</evidence>
<sequence>MTSAEDDAPKLIVTHVFPNGEEAAEAVEAADRLNLGVKLYNQVVPDEDGEGYIEEWVVELFDSAPEMRLDEEEIAQAQAG</sequence>
<reference evidence="1" key="2">
    <citation type="submission" date="2020-09" db="EMBL/GenBank/DDBJ databases">
        <authorList>
            <person name="Sun Q."/>
            <person name="Zhou Y."/>
        </authorList>
    </citation>
    <scope>NUCLEOTIDE SEQUENCE</scope>
    <source>
        <strain evidence="1">CGMCC 4.5737</strain>
    </source>
</reference>
<comment type="caution">
    <text evidence="1">The sequence shown here is derived from an EMBL/GenBank/DDBJ whole genome shotgun (WGS) entry which is preliminary data.</text>
</comment>
<gene>
    <name evidence="1" type="ORF">GCM10012275_26890</name>
</gene>
<dbReference type="RefSeq" id="WP_189057482.1">
    <property type="nucleotide sequence ID" value="NZ_BMMK01000010.1"/>
</dbReference>
<dbReference type="AlphaFoldDB" id="A0A8J3C877"/>
<dbReference type="EMBL" id="BMMK01000010">
    <property type="protein sequence ID" value="GGM54395.1"/>
    <property type="molecule type" value="Genomic_DNA"/>
</dbReference>
<reference evidence="1" key="1">
    <citation type="journal article" date="2014" name="Int. J. Syst. Evol. Microbiol.">
        <title>Complete genome sequence of Corynebacterium casei LMG S-19264T (=DSM 44701T), isolated from a smear-ripened cheese.</title>
        <authorList>
            <consortium name="US DOE Joint Genome Institute (JGI-PGF)"/>
            <person name="Walter F."/>
            <person name="Albersmeier A."/>
            <person name="Kalinowski J."/>
            <person name="Ruckert C."/>
        </authorList>
    </citation>
    <scope>NUCLEOTIDE SEQUENCE</scope>
    <source>
        <strain evidence="1">CGMCC 4.5737</strain>
    </source>
</reference>
<dbReference type="Proteomes" id="UP000637578">
    <property type="component" value="Unassembled WGS sequence"/>
</dbReference>